<evidence type="ECO:0000313" key="2">
    <source>
        <dbReference type="Proteomes" id="UP000076727"/>
    </source>
</evidence>
<keyword evidence="2" id="KW-1185">Reference proteome</keyword>
<proteinExistence type="predicted"/>
<evidence type="ECO:0008006" key="3">
    <source>
        <dbReference type="Google" id="ProtNLM"/>
    </source>
</evidence>
<organism evidence="1 2">
    <name type="scientific">Daedalea quercina L-15889</name>
    <dbReference type="NCBI Taxonomy" id="1314783"/>
    <lineage>
        <taxon>Eukaryota</taxon>
        <taxon>Fungi</taxon>
        <taxon>Dikarya</taxon>
        <taxon>Basidiomycota</taxon>
        <taxon>Agaricomycotina</taxon>
        <taxon>Agaricomycetes</taxon>
        <taxon>Polyporales</taxon>
        <taxon>Fomitopsis</taxon>
    </lineage>
</organism>
<sequence length="405" mass="45600">MPLELPIETWERIIDQLFVWGDFIALRQCALVCTAWCARSRYHLVARTDLINPQQTRWFAKLLAQHLRLRNRVKEVTVRGAVLAPETCRPVPHLMTFVSMLAKKLPSVNVLSIANAKWQGGMMRPKAFLYLSTFDNVTDLRLSRIIFPSPIIFVRLVSALPRLTILRCWSLEFKSNYLNPSAIRPTPSQINRIRLDGPSDDVVGLLTLRLAIVGGMKDFTAGWSNIAEVSPSIEAIMSMLRHAGAALRQVNHTPLIQTFRQCTELEWFKLCYCLPKSSAKGPKGSQSSIWLHDLICSITSTKLTELIIKLDGGGVANIDEAAAPPANVLESAQAFLGQQQSPEIDRMLVDARFKNLVNVHIWLLCDSEASSPDDDTWNAMVAARFPELHARRILRTDVTVRVYKH</sequence>
<dbReference type="EMBL" id="KV429176">
    <property type="protein sequence ID" value="KZT63518.1"/>
    <property type="molecule type" value="Genomic_DNA"/>
</dbReference>
<name>A0A165KSE1_9APHY</name>
<gene>
    <name evidence="1" type="ORF">DAEQUDRAFT_815604</name>
</gene>
<dbReference type="AlphaFoldDB" id="A0A165KSE1"/>
<protein>
    <recommendedName>
        <fullName evidence="3">F-box domain-containing protein</fullName>
    </recommendedName>
</protein>
<accession>A0A165KSE1</accession>
<evidence type="ECO:0000313" key="1">
    <source>
        <dbReference type="EMBL" id="KZT63518.1"/>
    </source>
</evidence>
<reference evidence="1 2" key="1">
    <citation type="journal article" date="2016" name="Mol. Biol. Evol.">
        <title>Comparative Genomics of Early-Diverging Mushroom-Forming Fungi Provides Insights into the Origins of Lignocellulose Decay Capabilities.</title>
        <authorList>
            <person name="Nagy L.G."/>
            <person name="Riley R."/>
            <person name="Tritt A."/>
            <person name="Adam C."/>
            <person name="Daum C."/>
            <person name="Floudas D."/>
            <person name="Sun H."/>
            <person name="Yadav J.S."/>
            <person name="Pangilinan J."/>
            <person name="Larsson K.H."/>
            <person name="Matsuura K."/>
            <person name="Barry K."/>
            <person name="Labutti K."/>
            <person name="Kuo R."/>
            <person name="Ohm R.A."/>
            <person name="Bhattacharya S.S."/>
            <person name="Shirouzu T."/>
            <person name="Yoshinaga Y."/>
            <person name="Martin F.M."/>
            <person name="Grigoriev I.V."/>
            <person name="Hibbett D.S."/>
        </authorList>
    </citation>
    <scope>NUCLEOTIDE SEQUENCE [LARGE SCALE GENOMIC DNA]</scope>
    <source>
        <strain evidence="1 2">L-15889</strain>
    </source>
</reference>
<dbReference type="Proteomes" id="UP000076727">
    <property type="component" value="Unassembled WGS sequence"/>
</dbReference>
<dbReference type="OrthoDB" id="2804670at2759"/>